<dbReference type="Pfam" id="PF00632">
    <property type="entry name" value="HECT"/>
    <property type="match status" value="1"/>
</dbReference>
<evidence type="ECO:0000256" key="4">
    <source>
        <dbReference type="ARBA" id="ARBA00022490"/>
    </source>
</evidence>
<keyword evidence="5" id="KW-0808">Transferase</keyword>
<reference evidence="11" key="1">
    <citation type="submission" date="2025-08" db="UniProtKB">
        <authorList>
            <consortium name="RefSeq"/>
        </authorList>
    </citation>
    <scope>IDENTIFICATION</scope>
</reference>
<feature type="region of interest" description="Disordered" evidence="8">
    <location>
        <begin position="676"/>
        <end position="712"/>
    </location>
</feature>
<dbReference type="RefSeq" id="XP_022089847.1">
    <property type="nucleotide sequence ID" value="XM_022234155.1"/>
</dbReference>
<dbReference type="GeneID" id="110978856"/>
<evidence type="ECO:0000256" key="7">
    <source>
        <dbReference type="PROSITE-ProRule" id="PRU00104"/>
    </source>
</evidence>
<evidence type="ECO:0000313" key="10">
    <source>
        <dbReference type="Proteomes" id="UP000694845"/>
    </source>
</evidence>
<organism evidence="10 11">
    <name type="scientific">Acanthaster planci</name>
    <name type="common">Crown-of-thorns starfish</name>
    <dbReference type="NCBI Taxonomy" id="133434"/>
    <lineage>
        <taxon>Eukaryota</taxon>
        <taxon>Metazoa</taxon>
        <taxon>Echinodermata</taxon>
        <taxon>Eleutherozoa</taxon>
        <taxon>Asterozoa</taxon>
        <taxon>Asteroidea</taxon>
        <taxon>Valvatacea</taxon>
        <taxon>Valvatida</taxon>
        <taxon>Acanthasteridae</taxon>
        <taxon>Acanthaster</taxon>
    </lineage>
</organism>
<keyword evidence="6 7" id="KW-0833">Ubl conjugation pathway</keyword>
<dbReference type="Gene3D" id="3.90.1750.10">
    <property type="entry name" value="Hect, E3 ligase catalytic domains"/>
    <property type="match status" value="1"/>
</dbReference>
<evidence type="ECO:0000256" key="5">
    <source>
        <dbReference type="ARBA" id="ARBA00022679"/>
    </source>
</evidence>
<dbReference type="FunFam" id="3.30.2160.10:FF:000004">
    <property type="entry name" value="probable E3 ubiquitin-protein ligase HERC4 isoform X1"/>
    <property type="match status" value="1"/>
</dbReference>
<dbReference type="SMART" id="SM00119">
    <property type="entry name" value="HECTc"/>
    <property type="match status" value="1"/>
</dbReference>
<evidence type="ECO:0000256" key="1">
    <source>
        <dbReference type="ARBA" id="ARBA00000885"/>
    </source>
</evidence>
<evidence type="ECO:0000256" key="3">
    <source>
        <dbReference type="ARBA" id="ARBA00012485"/>
    </source>
</evidence>
<dbReference type="InterPro" id="IPR000569">
    <property type="entry name" value="HECT_dom"/>
</dbReference>
<dbReference type="PROSITE" id="PS50237">
    <property type="entry name" value="HECT"/>
    <property type="match status" value="1"/>
</dbReference>
<dbReference type="AlphaFoldDB" id="A0A8B7YBB0"/>
<evidence type="ECO:0000256" key="6">
    <source>
        <dbReference type="ARBA" id="ARBA00022786"/>
    </source>
</evidence>
<comment type="catalytic activity">
    <reaction evidence="1">
        <text>S-ubiquitinyl-[E2 ubiquitin-conjugating enzyme]-L-cysteine + [acceptor protein]-L-lysine = [E2 ubiquitin-conjugating enzyme]-L-cysteine + N(6)-ubiquitinyl-[acceptor protein]-L-lysine.</text>
        <dbReference type="EC" id="2.3.2.26"/>
    </reaction>
</comment>
<feature type="compositionally biased region" description="Low complexity" evidence="8">
    <location>
        <begin position="681"/>
        <end position="699"/>
    </location>
</feature>
<proteinExistence type="predicted"/>
<feature type="compositionally biased region" description="Polar residues" evidence="8">
    <location>
        <begin position="226"/>
        <end position="240"/>
    </location>
</feature>
<feature type="domain" description="HECT" evidence="9">
    <location>
        <begin position="806"/>
        <end position="1136"/>
    </location>
</feature>
<evidence type="ECO:0000259" key="9">
    <source>
        <dbReference type="PROSITE" id="PS50237"/>
    </source>
</evidence>
<sequence length="1136" mass="125276">MSHSRRHVLSPDIPDYQGKRASVPYAPSKEELVELRLGRQLSTSQPKLPSKSCSSVESLLPIDRPRSNSLIRIADVKRNLSASNLAALSDSNLSIKKALPQRSYDAPNSSGSAAKRLFVQLVKRYYYQLTEGCGNEDCLNRFCRSCKDGMRVYCDVAAIISIRLASSQRHYLCKVDSYADRPLPQEVFQPPSGEAKPFLHTLFSTTPFKSLFTAQLPKAEPKRKLSSSVGNGHPTDQSSRLPMPSASGGSMNAKPPTGKKGTSPLRSKVTGKKGKAKSETRQSEARDNGQKGRSDDVALHNLTSSTSANLLVESQGLPAAAVRDGLSLGQSGSAPDLVLGASGESDATHLLSNEFGPDENALVFHTRSGNTPAGSYGNLSMSSAVSFGSGPPDSYPSMNSSPARLLSSQEALDETEDLRHFERSLSLEMSWDGVGEFSLTHLTLPMLEGAIETYKSSADPSFLINTIRTVFTSPEALNASFRVDDGDPDSPIDLMAVRQAYALLWTLTPLDAFLSTMTNALEILLTSLDTTVIQPDEINQILILLENPLLETPELLRIFCHVIIRLSTSTHQALVRALSTYDRKHFQRLLQLIKNYLGSVLRPNHRVHENIICIAKVLSLLHEASTLAETEGKTGHSAGQLAVMKDYYSEQLSRNMDYMGEFQKWKLRSQQKDKTAVGGISHSTTSDSGFSSASGSSSLSDERGAYSRTHSGGDRQEIESLLDFPFLLDPASKVHILHLDAVTQMRQEYQAAILHQARVYQAQKYLHKSNKDALKDSIKAAMCPFLVLEVRRDSLVRDTLAQMRLKRRDLKKPLKIKYVGGGEQGLDMGGLQKEFFQLITEAVFDPKYAMFTVLEESRTLWINGGSLESGDEFELVGSLLGLAIYNGIILDVHFPTAIYKKLHSKVMDLQDLMEIQPSVGRGLQELLSYQEEEDVENVFCQTFQISYTLMGEVVTVDLLPEGSQIPVTNENRKEYVKLYVQHVLVDSVAPQFEAFARGFHTVCGGSALRLFQAAETEMLVCGSPELDFMALEASATYEDGYSRQHPTIKAFWTVVHSLSKEQKRKLLHFITGSDKVPLKGLSSLPIVIQRNGPDSDRLPTAMTCFNRLLLPDYSSGETLRQKLLVAIENSKGFGLT</sequence>
<dbReference type="GO" id="GO:0005737">
    <property type="term" value="C:cytoplasm"/>
    <property type="evidence" value="ECO:0007669"/>
    <property type="project" value="UniProtKB-SubCell"/>
</dbReference>
<dbReference type="Gene3D" id="3.30.2160.10">
    <property type="entry name" value="Hect, E3 ligase catalytic domain"/>
    <property type="match status" value="1"/>
</dbReference>
<accession>A0A8B7YBB0</accession>
<keyword evidence="4" id="KW-0963">Cytoplasm</keyword>
<evidence type="ECO:0000256" key="2">
    <source>
        <dbReference type="ARBA" id="ARBA00004496"/>
    </source>
</evidence>
<dbReference type="Proteomes" id="UP000694845">
    <property type="component" value="Unplaced"/>
</dbReference>
<dbReference type="OMA" id="VKSAMCP"/>
<feature type="compositionally biased region" description="Basic and acidic residues" evidence="8">
    <location>
        <begin position="700"/>
        <end position="712"/>
    </location>
</feature>
<feature type="compositionally biased region" description="Basic and acidic residues" evidence="8">
    <location>
        <begin position="276"/>
        <end position="296"/>
    </location>
</feature>
<name>A0A8B7YBB0_ACAPL</name>
<dbReference type="PANTHER" id="PTHR45700">
    <property type="entry name" value="UBIQUITIN-PROTEIN LIGASE E3C"/>
    <property type="match status" value="1"/>
</dbReference>
<dbReference type="SUPFAM" id="SSF56204">
    <property type="entry name" value="Hect, E3 ligase catalytic domain"/>
    <property type="match status" value="1"/>
</dbReference>
<dbReference type="OrthoDB" id="5981550at2759"/>
<dbReference type="InterPro" id="IPR035983">
    <property type="entry name" value="Hect_E3_ubiquitin_ligase"/>
</dbReference>
<feature type="region of interest" description="Disordered" evidence="8">
    <location>
        <begin position="219"/>
        <end position="296"/>
    </location>
</feature>
<dbReference type="CDD" id="cd00078">
    <property type="entry name" value="HECTc"/>
    <property type="match status" value="1"/>
</dbReference>
<dbReference type="Pfam" id="PF16558">
    <property type="entry name" value="AZUL"/>
    <property type="match status" value="1"/>
</dbReference>
<dbReference type="Gene3D" id="6.10.130.10">
    <property type="entry name" value="Ubiquitin-protein ligase E3A, N-terminal zinc-binding domain (AZUL)"/>
    <property type="match status" value="1"/>
</dbReference>
<dbReference type="InterPro" id="IPR032353">
    <property type="entry name" value="AZUL"/>
</dbReference>
<dbReference type="GO" id="GO:0000209">
    <property type="term" value="P:protein polyubiquitination"/>
    <property type="evidence" value="ECO:0007669"/>
    <property type="project" value="InterPro"/>
</dbReference>
<dbReference type="GO" id="GO:0061630">
    <property type="term" value="F:ubiquitin protein ligase activity"/>
    <property type="evidence" value="ECO:0007669"/>
    <property type="project" value="UniProtKB-EC"/>
</dbReference>
<comment type="subcellular location">
    <subcellularLocation>
        <location evidence="2">Cytoplasm</location>
    </subcellularLocation>
</comment>
<feature type="region of interest" description="Disordered" evidence="8">
    <location>
        <begin position="1"/>
        <end position="25"/>
    </location>
</feature>
<feature type="active site" description="Glycyl thioester intermediate" evidence="7">
    <location>
        <position position="1104"/>
    </location>
</feature>
<dbReference type="Gene3D" id="3.30.2410.10">
    <property type="entry name" value="Hect, E3 ligase catalytic domain"/>
    <property type="match status" value="1"/>
</dbReference>
<dbReference type="KEGG" id="aplc:110978856"/>
<protein>
    <recommendedName>
        <fullName evidence="3">HECT-type E3 ubiquitin transferase</fullName>
        <ecNumber evidence="3">2.3.2.26</ecNumber>
    </recommendedName>
</protein>
<gene>
    <name evidence="11" type="primary">LOC110978856</name>
</gene>
<dbReference type="InterPro" id="IPR042556">
    <property type="entry name" value="AZUL_sf"/>
</dbReference>
<keyword evidence="10" id="KW-1185">Reference proteome</keyword>
<dbReference type="FunFam" id="3.30.2410.10:FF:000003">
    <property type="entry name" value="probable E3 ubiquitin-protein ligase HERC4 isoform X1"/>
    <property type="match status" value="1"/>
</dbReference>
<dbReference type="InterPro" id="IPR044611">
    <property type="entry name" value="E3A/B/C-like"/>
</dbReference>
<dbReference type="PANTHER" id="PTHR45700:SF8">
    <property type="entry name" value="HECT-TYPE E3 UBIQUITIN TRANSFERASE"/>
    <property type="match status" value="1"/>
</dbReference>
<dbReference type="EC" id="2.3.2.26" evidence="3"/>
<evidence type="ECO:0000256" key="8">
    <source>
        <dbReference type="SAM" id="MobiDB-lite"/>
    </source>
</evidence>
<evidence type="ECO:0000313" key="11">
    <source>
        <dbReference type="RefSeq" id="XP_022089847.1"/>
    </source>
</evidence>